<organism evidence="1">
    <name type="scientific">Lygus hesperus</name>
    <name type="common">Western plant bug</name>
    <dbReference type="NCBI Taxonomy" id="30085"/>
    <lineage>
        <taxon>Eukaryota</taxon>
        <taxon>Metazoa</taxon>
        <taxon>Ecdysozoa</taxon>
        <taxon>Arthropoda</taxon>
        <taxon>Hexapoda</taxon>
        <taxon>Insecta</taxon>
        <taxon>Pterygota</taxon>
        <taxon>Neoptera</taxon>
        <taxon>Paraneoptera</taxon>
        <taxon>Hemiptera</taxon>
        <taxon>Heteroptera</taxon>
        <taxon>Panheteroptera</taxon>
        <taxon>Cimicomorpha</taxon>
        <taxon>Miridae</taxon>
        <taxon>Mirini</taxon>
        <taxon>Lygus</taxon>
    </lineage>
</organism>
<name>A0A0A9W8H7_LYGHE</name>
<reference evidence="1" key="1">
    <citation type="journal article" date="2014" name="PLoS ONE">
        <title>Transcriptome-Based Identification of ABC Transporters in the Western Tarnished Plant Bug Lygus hesperus.</title>
        <authorList>
            <person name="Hull J.J."/>
            <person name="Chaney K."/>
            <person name="Geib S.M."/>
            <person name="Fabrick J.A."/>
            <person name="Brent C.S."/>
            <person name="Walsh D."/>
            <person name="Lavine L.C."/>
        </authorList>
    </citation>
    <scope>NUCLEOTIDE SEQUENCE</scope>
</reference>
<dbReference type="AlphaFoldDB" id="A0A0A9W8H7"/>
<feature type="non-terminal residue" evidence="1">
    <location>
        <position position="178"/>
    </location>
</feature>
<sequence>LMNIIDWTPVYTNCDVNQAYELFLCILQNCIELCTNLVKPVNHKSRKLKPWITAALVTSINQRDELAKKSKNSPNDSQLRGKYVKYRNKLNALLEKTKNEYFSEQIGHSSTLTKLWKTINVALGKTSDEVAPIKKLVCDGEEITDLQEIANRLNGFFTTIGSKLNAEFRDYDPNKKLP</sequence>
<evidence type="ECO:0000313" key="1">
    <source>
        <dbReference type="EMBL" id="JAG04767.1"/>
    </source>
</evidence>
<reference evidence="1" key="2">
    <citation type="submission" date="2014-07" db="EMBL/GenBank/DDBJ databases">
        <authorList>
            <person name="Hull J."/>
        </authorList>
    </citation>
    <scope>NUCLEOTIDE SEQUENCE</scope>
</reference>
<protein>
    <submittedName>
        <fullName evidence="1">Serine--tRNA ligase</fullName>
    </submittedName>
</protein>
<dbReference type="PANTHER" id="PTHR47510">
    <property type="entry name" value="REVERSE TRANSCRIPTASE DOMAIN-CONTAINING PROTEIN"/>
    <property type="match status" value="1"/>
</dbReference>
<feature type="non-terminal residue" evidence="1">
    <location>
        <position position="1"/>
    </location>
</feature>
<accession>A0A0A9W8H7</accession>
<gene>
    <name evidence="1" type="primary">serS_14</name>
    <name evidence="1" type="ORF">CM83_39160</name>
</gene>
<dbReference type="EMBL" id="GBHO01038837">
    <property type="protein sequence ID" value="JAG04767.1"/>
    <property type="molecule type" value="Transcribed_RNA"/>
</dbReference>
<dbReference type="GO" id="GO:0016874">
    <property type="term" value="F:ligase activity"/>
    <property type="evidence" value="ECO:0007669"/>
    <property type="project" value="UniProtKB-KW"/>
</dbReference>
<keyword evidence="1" id="KW-0436">Ligase</keyword>
<dbReference type="PANTHER" id="PTHR47510:SF3">
    <property type="entry name" value="ENDO_EXONUCLEASE_PHOSPHATASE DOMAIN-CONTAINING PROTEIN"/>
    <property type="match status" value="1"/>
</dbReference>
<proteinExistence type="predicted"/>